<evidence type="ECO:0000256" key="4">
    <source>
        <dbReference type="ARBA" id="ARBA00023163"/>
    </source>
</evidence>
<dbReference type="EMBL" id="JAATOP010000010">
    <property type="protein sequence ID" value="NIY73493.1"/>
    <property type="molecule type" value="Genomic_DNA"/>
</dbReference>
<keyword evidence="7" id="KW-1185">Reference proteome</keyword>
<comment type="caution">
    <text evidence="6">The sequence shown here is derived from an EMBL/GenBank/DDBJ whole genome shotgun (WGS) entry which is preliminary data.</text>
</comment>
<keyword evidence="3" id="KW-0238">DNA-binding</keyword>
<keyword evidence="2" id="KW-0805">Transcription regulation</keyword>
<dbReference type="InterPro" id="IPR036390">
    <property type="entry name" value="WH_DNA-bd_sf"/>
</dbReference>
<organism evidence="6 7">
    <name type="scientific">Marivivens donghaensis</name>
    <dbReference type="NCBI Taxonomy" id="1699413"/>
    <lineage>
        <taxon>Bacteria</taxon>
        <taxon>Pseudomonadati</taxon>
        <taxon>Pseudomonadota</taxon>
        <taxon>Alphaproteobacteria</taxon>
        <taxon>Rhodobacterales</taxon>
        <taxon>Paracoccaceae</taxon>
        <taxon>Marivivens group</taxon>
        <taxon>Marivivens</taxon>
    </lineage>
</organism>
<comment type="similarity">
    <text evidence="1">Belongs to the LysR transcriptional regulatory family.</text>
</comment>
<protein>
    <submittedName>
        <fullName evidence="6">LysR family transcriptional regulator</fullName>
    </submittedName>
</protein>
<dbReference type="RefSeq" id="WP_167638874.1">
    <property type="nucleotide sequence ID" value="NZ_JAATOP010000010.1"/>
</dbReference>
<dbReference type="PROSITE" id="PS50931">
    <property type="entry name" value="HTH_LYSR"/>
    <property type="match status" value="1"/>
</dbReference>
<evidence type="ECO:0000313" key="7">
    <source>
        <dbReference type="Proteomes" id="UP000709466"/>
    </source>
</evidence>
<proteinExistence type="inferred from homology"/>
<evidence type="ECO:0000256" key="1">
    <source>
        <dbReference type="ARBA" id="ARBA00009437"/>
    </source>
</evidence>
<dbReference type="Pfam" id="PF03466">
    <property type="entry name" value="LysR_substrate"/>
    <property type="match status" value="1"/>
</dbReference>
<dbReference type="PANTHER" id="PTHR30537">
    <property type="entry name" value="HTH-TYPE TRANSCRIPTIONAL REGULATOR"/>
    <property type="match status" value="1"/>
</dbReference>
<dbReference type="Gene3D" id="3.40.190.10">
    <property type="entry name" value="Periplasmic binding protein-like II"/>
    <property type="match status" value="2"/>
</dbReference>
<accession>A0ABX0VZH0</accession>
<dbReference type="InterPro" id="IPR005119">
    <property type="entry name" value="LysR_subst-bd"/>
</dbReference>
<evidence type="ECO:0000256" key="2">
    <source>
        <dbReference type="ARBA" id="ARBA00023015"/>
    </source>
</evidence>
<keyword evidence="4" id="KW-0804">Transcription</keyword>
<dbReference type="PANTHER" id="PTHR30537:SF26">
    <property type="entry name" value="GLYCINE CLEAVAGE SYSTEM TRANSCRIPTIONAL ACTIVATOR"/>
    <property type="match status" value="1"/>
</dbReference>
<evidence type="ECO:0000313" key="6">
    <source>
        <dbReference type="EMBL" id="NIY73493.1"/>
    </source>
</evidence>
<dbReference type="Gene3D" id="1.10.10.10">
    <property type="entry name" value="Winged helix-like DNA-binding domain superfamily/Winged helix DNA-binding domain"/>
    <property type="match status" value="1"/>
</dbReference>
<gene>
    <name evidence="6" type="ORF">HCZ30_13760</name>
</gene>
<evidence type="ECO:0000259" key="5">
    <source>
        <dbReference type="PROSITE" id="PS50931"/>
    </source>
</evidence>
<dbReference type="Proteomes" id="UP000709466">
    <property type="component" value="Unassembled WGS sequence"/>
</dbReference>
<dbReference type="SUPFAM" id="SSF46785">
    <property type="entry name" value="Winged helix' DNA-binding domain"/>
    <property type="match status" value="1"/>
</dbReference>
<dbReference type="InterPro" id="IPR036388">
    <property type="entry name" value="WH-like_DNA-bd_sf"/>
</dbReference>
<sequence>MNAFPPLRLLSTFEALSRYGSMRDAAARLNVTQPAVSQAIKQLEDHVGVTLIDRSVRPSRLTEEGEFLARAVREGLGRISATLEDIKAMQANAERQITVACTLGVATYWLMPRLSGFYEDHPDITVNVQAPATDLPVLVPGVDVALRYGTGGWREGRSEKLFAEVVCPVGAPDLIARLLAEGTDLEAAPLIHVRSPHNHHWAGWEDYLTARGITRPRSSGQSFNNYVQAMQAVIDGRGLMLGWRSITERAVNEGTLQQWPEGALDLGTAYYVSTTASPSQDAKLFVDWLKSAA</sequence>
<dbReference type="PRINTS" id="PR00039">
    <property type="entry name" value="HTHLYSR"/>
</dbReference>
<dbReference type="InterPro" id="IPR058163">
    <property type="entry name" value="LysR-type_TF_proteobact-type"/>
</dbReference>
<dbReference type="InterPro" id="IPR000847">
    <property type="entry name" value="LysR_HTH_N"/>
</dbReference>
<evidence type="ECO:0000256" key="3">
    <source>
        <dbReference type="ARBA" id="ARBA00023125"/>
    </source>
</evidence>
<dbReference type="SUPFAM" id="SSF53850">
    <property type="entry name" value="Periplasmic binding protein-like II"/>
    <property type="match status" value="1"/>
</dbReference>
<reference evidence="6 7" key="1">
    <citation type="submission" date="2020-03" db="EMBL/GenBank/DDBJ databases">
        <title>Bacterial isolates of synthetic phycosphere.</title>
        <authorList>
            <person name="Fu H."/>
            <person name="Moran M.A."/>
        </authorList>
    </citation>
    <scope>NUCLEOTIDE SEQUENCE [LARGE SCALE GENOMIC DNA]</scope>
    <source>
        <strain evidence="6 7">HF1</strain>
    </source>
</reference>
<feature type="domain" description="HTH lysR-type" evidence="5">
    <location>
        <begin position="5"/>
        <end position="62"/>
    </location>
</feature>
<name>A0ABX0VZH0_9RHOB</name>
<dbReference type="Pfam" id="PF00126">
    <property type="entry name" value="HTH_1"/>
    <property type="match status" value="1"/>
</dbReference>